<keyword evidence="6" id="KW-0418">Kinase</keyword>
<accession>A0A1M7Y0X2</accession>
<dbReference type="InterPro" id="IPR036095">
    <property type="entry name" value="PTS_EIIB-like_sf"/>
</dbReference>
<keyword evidence="3" id="KW-0762">Sugar transport</keyword>
<keyword evidence="10" id="KW-1185">Reference proteome</keyword>
<name>A0A1M7Y0X2_9FIRM</name>
<evidence type="ECO:0000256" key="5">
    <source>
        <dbReference type="ARBA" id="ARBA00022683"/>
    </source>
</evidence>
<sequence>MKYITLVCAAGMSTSLLVSKMKTVAEKEGKNVTIVAMSESSFGSYSEPTDVLLLGPQVSYLFDKMKSENEPKGIKVGLIDPLSYGMMDGKKVLDTALAMLV</sequence>
<dbReference type="Pfam" id="PF02302">
    <property type="entry name" value="PTS_IIB"/>
    <property type="match status" value="1"/>
</dbReference>
<evidence type="ECO:0000256" key="7">
    <source>
        <dbReference type="PROSITE-ProRule" id="PRU00423"/>
    </source>
</evidence>
<organism evidence="9 10">
    <name type="scientific">Anaerocolumna xylanovorans DSM 12503</name>
    <dbReference type="NCBI Taxonomy" id="1121345"/>
    <lineage>
        <taxon>Bacteria</taxon>
        <taxon>Bacillati</taxon>
        <taxon>Bacillota</taxon>
        <taxon>Clostridia</taxon>
        <taxon>Lachnospirales</taxon>
        <taxon>Lachnospiraceae</taxon>
        <taxon>Anaerocolumna</taxon>
    </lineage>
</organism>
<evidence type="ECO:0000313" key="9">
    <source>
        <dbReference type="EMBL" id="SHO45271.1"/>
    </source>
</evidence>
<dbReference type="InterPro" id="IPR003501">
    <property type="entry name" value="PTS_EIIB_2/3"/>
</dbReference>
<dbReference type="PROSITE" id="PS51100">
    <property type="entry name" value="PTS_EIIB_TYPE_3"/>
    <property type="match status" value="1"/>
</dbReference>
<evidence type="ECO:0000256" key="3">
    <source>
        <dbReference type="ARBA" id="ARBA00022597"/>
    </source>
</evidence>
<keyword evidence="4" id="KW-0808">Transferase</keyword>
<dbReference type="SUPFAM" id="SSF52794">
    <property type="entry name" value="PTS system IIB component-like"/>
    <property type="match status" value="1"/>
</dbReference>
<evidence type="ECO:0000256" key="2">
    <source>
        <dbReference type="ARBA" id="ARBA00022553"/>
    </source>
</evidence>
<dbReference type="GO" id="GO:0009401">
    <property type="term" value="P:phosphoenolpyruvate-dependent sugar phosphotransferase system"/>
    <property type="evidence" value="ECO:0007669"/>
    <property type="project" value="UniProtKB-KW"/>
</dbReference>
<evidence type="ECO:0000313" key="10">
    <source>
        <dbReference type="Proteomes" id="UP000184612"/>
    </source>
</evidence>
<dbReference type="GO" id="GO:0016301">
    <property type="term" value="F:kinase activity"/>
    <property type="evidence" value="ECO:0007669"/>
    <property type="project" value="UniProtKB-KW"/>
</dbReference>
<evidence type="ECO:0000259" key="8">
    <source>
        <dbReference type="PROSITE" id="PS51100"/>
    </source>
</evidence>
<reference evidence="9 10" key="1">
    <citation type="submission" date="2016-12" db="EMBL/GenBank/DDBJ databases">
        <authorList>
            <person name="Song W.-J."/>
            <person name="Kurnit D.M."/>
        </authorList>
    </citation>
    <scope>NUCLEOTIDE SEQUENCE [LARGE SCALE GENOMIC DNA]</scope>
    <source>
        <strain evidence="9 10">DSM 12503</strain>
    </source>
</reference>
<dbReference type="Proteomes" id="UP000184612">
    <property type="component" value="Unassembled WGS sequence"/>
</dbReference>
<protein>
    <submittedName>
        <fullName evidence="9">PTS system, cellobiose-specific IIB component</fullName>
    </submittedName>
</protein>
<dbReference type="GO" id="GO:0008982">
    <property type="term" value="F:protein-N(PI)-phosphohistidine-sugar phosphotransferase activity"/>
    <property type="evidence" value="ECO:0007669"/>
    <property type="project" value="InterPro"/>
</dbReference>
<keyword evidence="1" id="KW-0813">Transport</keyword>
<dbReference type="PANTHER" id="PTHR34581">
    <property type="entry name" value="PTS SYSTEM N,N'-DIACETYLCHITOBIOSE-SPECIFIC EIIB COMPONENT"/>
    <property type="match status" value="1"/>
</dbReference>
<feature type="modified residue" description="Phosphocysteine; by EIIA" evidence="7">
    <location>
        <position position="8"/>
    </location>
</feature>
<dbReference type="RefSeq" id="WP_073587556.1">
    <property type="nucleotide sequence ID" value="NZ_FRFD01000003.1"/>
</dbReference>
<feature type="domain" description="PTS EIIB type-3" evidence="8">
    <location>
        <begin position="1"/>
        <end position="101"/>
    </location>
</feature>
<dbReference type="InterPro" id="IPR051819">
    <property type="entry name" value="PTS_sugar-specific_EIIB"/>
</dbReference>
<evidence type="ECO:0000256" key="1">
    <source>
        <dbReference type="ARBA" id="ARBA00022448"/>
    </source>
</evidence>
<dbReference type="STRING" id="1121345.SAMN02745217_00907"/>
<dbReference type="EMBL" id="FRFD01000003">
    <property type="protein sequence ID" value="SHO45271.1"/>
    <property type="molecule type" value="Genomic_DNA"/>
</dbReference>
<evidence type="ECO:0000256" key="4">
    <source>
        <dbReference type="ARBA" id="ARBA00022679"/>
    </source>
</evidence>
<dbReference type="OrthoDB" id="9808134at2"/>
<dbReference type="InterPro" id="IPR013012">
    <property type="entry name" value="PTS_EIIB_3"/>
</dbReference>
<dbReference type="Gene3D" id="3.40.50.2300">
    <property type="match status" value="1"/>
</dbReference>
<dbReference type="PANTHER" id="PTHR34581:SF2">
    <property type="entry name" value="PTS SYSTEM N,N'-DIACETYLCHITOBIOSE-SPECIFIC EIIB COMPONENT"/>
    <property type="match status" value="1"/>
</dbReference>
<dbReference type="AlphaFoldDB" id="A0A1M7Y0X2"/>
<dbReference type="CDD" id="cd05564">
    <property type="entry name" value="PTS_IIB_chitobiose_lichenan"/>
    <property type="match status" value="1"/>
</dbReference>
<evidence type="ECO:0000256" key="6">
    <source>
        <dbReference type="ARBA" id="ARBA00022777"/>
    </source>
</evidence>
<keyword evidence="5" id="KW-0598">Phosphotransferase system</keyword>
<proteinExistence type="predicted"/>
<gene>
    <name evidence="9" type="ORF">SAMN02745217_00907</name>
</gene>
<keyword evidence="2" id="KW-0597">Phosphoprotein</keyword>